<dbReference type="InParanoid" id="H2YX38"/>
<dbReference type="Pfam" id="PF02121">
    <property type="entry name" value="IP_trans"/>
    <property type="match status" value="1"/>
</dbReference>
<accession>H2YX38</accession>
<reference evidence="2" key="2">
    <citation type="submission" date="2025-08" db="UniProtKB">
        <authorList>
            <consortium name="Ensembl"/>
        </authorList>
    </citation>
    <scope>IDENTIFICATION</scope>
</reference>
<dbReference type="InterPro" id="IPR023393">
    <property type="entry name" value="START-like_dom_sf"/>
</dbReference>
<dbReference type="InterPro" id="IPR001666">
    <property type="entry name" value="PI_transfer"/>
</dbReference>
<dbReference type="GO" id="GO:0035091">
    <property type="term" value="F:phosphatidylinositol binding"/>
    <property type="evidence" value="ECO:0007669"/>
    <property type="project" value="TreeGrafter"/>
</dbReference>
<dbReference type="Gene3D" id="3.30.530.20">
    <property type="match status" value="1"/>
</dbReference>
<dbReference type="HOGENOM" id="CLU_046509_4_0_1"/>
<dbReference type="GO" id="GO:0008526">
    <property type="term" value="F:phosphatidylinositol transfer activity"/>
    <property type="evidence" value="ECO:0007669"/>
    <property type="project" value="TreeGrafter"/>
</dbReference>
<sequence length="102" mass="11884">EMLLKEYRICMPLSVEEYQRGQLYMINRHSNEQSVSGEGVEVITNEAVISEENGRGQYTEKRIHLSRQVPVVNRLPNWARSFVPSAYVTEKAWNFYPYTITG</sequence>
<evidence type="ECO:0000313" key="3">
    <source>
        <dbReference type="Proteomes" id="UP000007875"/>
    </source>
</evidence>
<proteinExistence type="predicted"/>
<dbReference type="PANTHER" id="PTHR10658:SF54">
    <property type="entry name" value="CYTOPLASMIC PHOSPHATIDYLINOSITOL TRANSFER PROTEIN 1"/>
    <property type="match status" value="1"/>
</dbReference>
<reference evidence="3" key="1">
    <citation type="submission" date="2003-08" db="EMBL/GenBank/DDBJ databases">
        <authorList>
            <person name="Birren B."/>
            <person name="Nusbaum C."/>
            <person name="Abebe A."/>
            <person name="Abouelleil A."/>
            <person name="Adekoya E."/>
            <person name="Ait-zahra M."/>
            <person name="Allen N."/>
            <person name="Allen T."/>
            <person name="An P."/>
            <person name="Anderson M."/>
            <person name="Anderson S."/>
            <person name="Arachchi H."/>
            <person name="Armbruster J."/>
            <person name="Bachantsang P."/>
            <person name="Baldwin J."/>
            <person name="Barry A."/>
            <person name="Bayul T."/>
            <person name="Blitshsteyn B."/>
            <person name="Bloom T."/>
            <person name="Blye J."/>
            <person name="Boguslavskiy L."/>
            <person name="Borowsky M."/>
            <person name="Boukhgalter B."/>
            <person name="Brunache A."/>
            <person name="Butler J."/>
            <person name="Calixte N."/>
            <person name="Calvo S."/>
            <person name="Camarata J."/>
            <person name="Campo K."/>
            <person name="Chang J."/>
            <person name="Cheshatsang Y."/>
            <person name="Citroen M."/>
            <person name="Collymore A."/>
            <person name="Considine T."/>
            <person name="Cook A."/>
            <person name="Cooke P."/>
            <person name="Corum B."/>
            <person name="Cuomo C."/>
            <person name="David R."/>
            <person name="Dawoe T."/>
            <person name="Degray S."/>
            <person name="Dodge S."/>
            <person name="Dooley K."/>
            <person name="Dorje P."/>
            <person name="Dorjee K."/>
            <person name="Dorris L."/>
            <person name="Duffey N."/>
            <person name="Dupes A."/>
            <person name="Elkins T."/>
            <person name="Engels R."/>
            <person name="Erickson J."/>
            <person name="Farina A."/>
            <person name="Faro S."/>
            <person name="Ferreira P."/>
            <person name="Fischer H."/>
            <person name="Fitzgerald M."/>
            <person name="Foley K."/>
            <person name="Gage D."/>
            <person name="Galagan J."/>
            <person name="Gearin G."/>
            <person name="Gnerre S."/>
            <person name="Gnirke A."/>
            <person name="Goyette A."/>
            <person name="Graham J."/>
            <person name="Grandbois E."/>
            <person name="Gyaltsen K."/>
            <person name="Hafez N."/>
            <person name="Hagopian D."/>
            <person name="Hagos B."/>
            <person name="Hall J."/>
            <person name="Hatcher B."/>
            <person name="Heller A."/>
            <person name="Higgins H."/>
            <person name="Honan T."/>
            <person name="Horn A."/>
            <person name="Houde N."/>
            <person name="Hughes L."/>
            <person name="Hulme W."/>
            <person name="Husby E."/>
            <person name="Iliev I."/>
            <person name="Jaffe D."/>
            <person name="Jones C."/>
            <person name="Kamal M."/>
            <person name="Kamat A."/>
            <person name="Kamvysselis M."/>
            <person name="Karlsson E."/>
            <person name="Kells C."/>
            <person name="Kieu A."/>
            <person name="Kisner P."/>
            <person name="Kodira C."/>
            <person name="Kulbokas E."/>
            <person name="Labutti K."/>
            <person name="Lama D."/>
            <person name="Landers T."/>
            <person name="Leger J."/>
            <person name="Levine S."/>
            <person name="Lewis D."/>
            <person name="Lewis T."/>
            <person name="Lindblad-toh K."/>
            <person name="Liu X."/>
            <person name="Lokyitsang T."/>
            <person name="Lokyitsang Y."/>
            <person name="Lucien O."/>
            <person name="Lui A."/>
            <person name="Ma L.J."/>
            <person name="Mabbitt R."/>
            <person name="Macdonald J."/>
            <person name="Maclean C."/>
            <person name="Major J."/>
            <person name="Manning J."/>
            <person name="Marabella R."/>
            <person name="Maru K."/>
            <person name="Matthews C."/>
            <person name="Mauceli E."/>
            <person name="Mccarthy M."/>
            <person name="Mcdonough S."/>
            <person name="Mcghee T."/>
            <person name="Meldrim J."/>
            <person name="Meneus L."/>
            <person name="Mesirov J."/>
            <person name="Mihalev A."/>
            <person name="Mihova T."/>
            <person name="Mikkelsen T."/>
            <person name="Mlenga V."/>
            <person name="Moru K."/>
            <person name="Mozes J."/>
            <person name="Mulrain L."/>
            <person name="Munson G."/>
            <person name="Naylor J."/>
            <person name="Newes C."/>
            <person name="Nguyen C."/>
            <person name="Nguyen N."/>
            <person name="Nguyen T."/>
            <person name="Nicol R."/>
            <person name="Nielsen C."/>
            <person name="Nizzari M."/>
            <person name="Norbu C."/>
            <person name="Norbu N."/>
            <person name="O'donnell P."/>
            <person name="Okoawo O."/>
            <person name="O'leary S."/>
            <person name="Omotosho B."/>
            <person name="O'neill K."/>
            <person name="Osman S."/>
            <person name="Parker S."/>
            <person name="Perrin D."/>
            <person name="Phunkhang P."/>
            <person name="Piqani B."/>
            <person name="Purcell S."/>
            <person name="Rachupka T."/>
            <person name="Ramasamy U."/>
            <person name="Rameau R."/>
            <person name="Ray V."/>
            <person name="Raymond C."/>
            <person name="Retta R."/>
            <person name="Richardson S."/>
            <person name="Rise C."/>
            <person name="Rodriguez J."/>
            <person name="Rogers J."/>
            <person name="Rogov P."/>
            <person name="Rutman M."/>
            <person name="Schupbach R."/>
            <person name="Seaman C."/>
            <person name="Settipalli S."/>
            <person name="Sharpe T."/>
            <person name="Sheridan J."/>
            <person name="Sherpa N."/>
            <person name="Shi J."/>
            <person name="Smirnov S."/>
            <person name="Smith C."/>
            <person name="Sougnez C."/>
            <person name="Spencer B."/>
            <person name="Stalker J."/>
            <person name="Stange-thomann N."/>
            <person name="Stavropoulos S."/>
            <person name="Stetson K."/>
            <person name="Stone C."/>
            <person name="Stone S."/>
            <person name="Stubbs M."/>
            <person name="Talamas J."/>
            <person name="Tchuinga P."/>
            <person name="Tenzing P."/>
            <person name="Tesfaye S."/>
            <person name="Theodore J."/>
            <person name="Thoulutsang Y."/>
            <person name="Topham K."/>
            <person name="Towey S."/>
            <person name="Tsamla T."/>
            <person name="Tsomo N."/>
            <person name="Vallee D."/>
            <person name="Vassiliev H."/>
            <person name="Venkataraman V."/>
            <person name="Vinson J."/>
            <person name="Vo A."/>
            <person name="Wade C."/>
            <person name="Wang S."/>
            <person name="Wangchuk T."/>
            <person name="Wangdi T."/>
            <person name="Whittaker C."/>
            <person name="Wilkinson J."/>
            <person name="Wu Y."/>
            <person name="Wyman D."/>
            <person name="Yadav S."/>
            <person name="Yang S."/>
            <person name="Yang X."/>
            <person name="Yeager S."/>
            <person name="Yee E."/>
            <person name="Young G."/>
            <person name="Zainoun J."/>
            <person name="Zembeck L."/>
            <person name="Zimmer A."/>
            <person name="Zody M."/>
            <person name="Lander E."/>
        </authorList>
    </citation>
    <scope>NUCLEOTIDE SEQUENCE [LARGE SCALE GENOMIC DNA]</scope>
</reference>
<dbReference type="OMA" id="YWRTSEL"/>
<dbReference type="PRINTS" id="PR00391">
    <property type="entry name" value="PITRANSFER"/>
</dbReference>
<keyword evidence="3" id="KW-1185">Reference proteome</keyword>
<reference evidence="2" key="3">
    <citation type="submission" date="2025-09" db="UniProtKB">
        <authorList>
            <consortium name="Ensembl"/>
        </authorList>
    </citation>
    <scope>IDENTIFICATION</scope>
</reference>
<dbReference type="InterPro" id="IPR055261">
    <property type="entry name" value="PI_transfer_N"/>
</dbReference>
<dbReference type="PANTHER" id="PTHR10658">
    <property type="entry name" value="PHOSPHATIDYLINOSITOL TRANSFER PROTEIN"/>
    <property type="match status" value="1"/>
</dbReference>
<dbReference type="AlphaFoldDB" id="H2YX38"/>
<name>H2YX38_CIOSA</name>
<evidence type="ECO:0000313" key="2">
    <source>
        <dbReference type="Ensembl" id="ENSCSAVP00000009899.1"/>
    </source>
</evidence>
<protein>
    <recommendedName>
        <fullName evidence="1">Phosphatidylinositol transfer protein N-terminal domain-containing protein</fullName>
    </recommendedName>
</protein>
<dbReference type="eggNOG" id="KOG3668">
    <property type="taxonomic scope" value="Eukaryota"/>
</dbReference>
<dbReference type="SUPFAM" id="SSF55961">
    <property type="entry name" value="Bet v1-like"/>
    <property type="match status" value="1"/>
</dbReference>
<dbReference type="STRING" id="51511.ENSCSAVP00000009899"/>
<evidence type="ECO:0000259" key="1">
    <source>
        <dbReference type="Pfam" id="PF02121"/>
    </source>
</evidence>
<dbReference type="Ensembl" id="ENSCSAVT00000010019.1">
    <property type="protein sequence ID" value="ENSCSAVP00000009899.1"/>
    <property type="gene ID" value="ENSCSAVG00000005820.1"/>
</dbReference>
<dbReference type="GeneTree" id="ENSGT00940000163128"/>
<feature type="domain" description="Phosphatidylinositol transfer protein N-terminal" evidence="1">
    <location>
        <begin position="2"/>
        <end position="101"/>
    </location>
</feature>
<dbReference type="GO" id="GO:0005737">
    <property type="term" value="C:cytoplasm"/>
    <property type="evidence" value="ECO:0007669"/>
    <property type="project" value="TreeGrafter"/>
</dbReference>
<organism evidence="2 3">
    <name type="scientific">Ciona savignyi</name>
    <name type="common">Pacific transparent sea squirt</name>
    <dbReference type="NCBI Taxonomy" id="51511"/>
    <lineage>
        <taxon>Eukaryota</taxon>
        <taxon>Metazoa</taxon>
        <taxon>Chordata</taxon>
        <taxon>Tunicata</taxon>
        <taxon>Ascidiacea</taxon>
        <taxon>Phlebobranchia</taxon>
        <taxon>Cionidae</taxon>
        <taxon>Ciona</taxon>
    </lineage>
</organism>
<dbReference type="Proteomes" id="UP000007875">
    <property type="component" value="Unassembled WGS sequence"/>
</dbReference>